<accession>L1K4K4</accession>
<dbReference type="eggNOG" id="KOG2514">
    <property type="taxonomic scope" value="Eukaryota"/>
</dbReference>
<keyword evidence="13" id="KW-1185">Reference proteome</keyword>
<gene>
    <name evidence="11" type="ORF">GUITHDRAFT_131712</name>
</gene>
<feature type="region of interest" description="Disordered" evidence="7">
    <location>
        <begin position="1"/>
        <end position="22"/>
    </location>
</feature>
<evidence type="ECO:0008006" key="14">
    <source>
        <dbReference type="Google" id="ProtNLM"/>
    </source>
</evidence>
<evidence type="ECO:0000256" key="1">
    <source>
        <dbReference type="ARBA" id="ARBA00004651"/>
    </source>
</evidence>
<name>L1K4K4_GUITC</name>
<evidence type="ECO:0000256" key="6">
    <source>
        <dbReference type="ARBA" id="ARBA00023180"/>
    </source>
</evidence>
<sequence length="685" mass="79257">MPSLKDRVKATRHRTEDDDDDGVSALLAASLGPPAQCVVFNIPDEDETPPEEQAYYKQKREWVIGKLRALNLNVDQFVNKSNTLLFVKISAPDTVLRYEAEERRIRLRLKEVYGGALCAYSREIESKQAFDKPLDGFELFCSAQQLKIMTRFVTNQISFAKLQQEDPVPGLPIVAAYFPLHHDRMRLRLLNEWARALIKPQPLELVREYFGEKLALFFTWMGYYCTMLWIPALIGLYITIQDYNFYRDSLHLSNPYNVVFAVVIAIWSNMFSQLWKNLESSLKYKWDTLDFENLEEIRKEFKENDNTEKDTHVNEITDEVDDFYYDEGTYFPPTGRARDQLVTFTVIVIFNLIAVILFFIIWEDFALPMMRPGDVLFGGMLCGICFSVVSIVFDSILDGVAELELTGLMRYLVARENWRTFTEHEDAIIMKTFYFKILNKYFALIMIAFGVNFVDCFGGPCRCPHWQCMPVLEVVYISILTTELVWGASVAYLFPLINKYFDNLRSPNTANQGKVHLTPQEEQYEWLVPNPVIDFYKDRVYQFGYISLFGIVSPFMSFVCLISSLALQLLTKNRRPDAITAADIGSYQVVLDTLSTLSIITNAGVVGVCSFSLYFYFPTMTDVDCLWATAVLEHLLIIFKIFISSYIPEESEKAKQEWEVQQEKKLAALDNWNIKENEIEDPTPW</sequence>
<evidence type="ECO:0000313" key="11">
    <source>
        <dbReference type="EMBL" id="EKX55539.1"/>
    </source>
</evidence>
<feature type="transmembrane region" description="Helical" evidence="8">
    <location>
        <begin position="626"/>
        <end position="647"/>
    </location>
</feature>
<feature type="transmembrane region" description="Helical" evidence="8">
    <location>
        <begin position="543"/>
        <end position="567"/>
    </location>
</feature>
<evidence type="ECO:0000313" key="12">
    <source>
        <dbReference type="EnsemblProtists" id="EKX55539"/>
    </source>
</evidence>
<dbReference type="GeneID" id="17312218"/>
<evidence type="ECO:0000259" key="9">
    <source>
        <dbReference type="Pfam" id="PF04547"/>
    </source>
</evidence>
<comment type="subcellular location">
    <subcellularLocation>
        <location evidence="1">Cell membrane</location>
        <topology evidence="1">Multi-pass membrane protein</topology>
    </subcellularLocation>
</comment>
<dbReference type="GO" id="GO:0005254">
    <property type="term" value="F:chloride channel activity"/>
    <property type="evidence" value="ECO:0007669"/>
    <property type="project" value="TreeGrafter"/>
</dbReference>
<reference evidence="13" key="2">
    <citation type="submission" date="2012-11" db="EMBL/GenBank/DDBJ databases">
        <authorList>
            <person name="Kuo A."/>
            <person name="Curtis B.A."/>
            <person name="Tanifuji G."/>
            <person name="Burki F."/>
            <person name="Gruber A."/>
            <person name="Irimia M."/>
            <person name="Maruyama S."/>
            <person name="Arias M.C."/>
            <person name="Ball S.G."/>
            <person name="Gile G.H."/>
            <person name="Hirakawa Y."/>
            <person name="Hopkins J.F."/>
            <person name="Rensing S.A."/>
            <person name="Schmutz J."/>
            <person name="Symeonidi A."/>
            <person name="Elias M."/>
            <person name="Eveleigh R.J."/>
            <person name="Herman E.K."/>
            <person name="Klute M.J."/>
            <person name="Nakayama T."/>
            <person name="Obornik M."/>
            <person name="Reyes-Prieto A."/>
            <person name="Armbrust E.V."/>
            <person name="Aves S.J."/>
            <person name="Beiko R.G."/>
            <person name="Coutinho P."/>
            <person name="Dacks J.B."/>
            <person name="Durnford D.G."/>
            <person name="Fast N.M."/>
            <person name="Green B.R."/>
            <person name="Grisdale C."/>
            <person name="Hempe F."/>
            <person name="Henrissat B."/>
            <person name="Hoppner M.P."/>
            <person name="Ishida K.-I."/>
            <person name="Kim E."/>
            <person name="Koreny L."/>
            <person name="Kroth P.G."/>
            <person name="Liu Y."/>
            <person name="Malik S.-B."/>
            <person name="Maier U.G."/>
            <person name="McRose D."/>
            <person name="Mock T."/>
            <person name="Neilson J.A."/>
            <person name="Onodera N.T."/>
            <person name="Poole A.M."/>
            <person name="Pritham E.J."/>
            <person name="Richards T.A."/>
            <person name="Rocap G."/>
            <person name="Roy S.W."/>
            <person name="Sarai C."/>
            <person name="Schaack S."/>
            <person name="Shirato S."/>
            <person name="Slamovits C.H."/>
            <person name="Spencer D.F."/>
            <person name="Suzuki S."/>
            <person name="Worden A.Z."/>
            <person name="Zauner S."/>
            <person name="Barry K."/>
            <person name="Bell C."/>
            <person name="Bharti A.K."/>
            <person name="Crow J.A."/>
            <person name="Grimwood J."/>
            <person name="Kramer R."/>
            <person name="Lindquist E."/>
            <person name="Lucas S."/>
            <person name="Salamov A."/>
            <person name="McFadden G.I."/>
            <person name="Lane C.E."/>
            <person name="Keeling P.J."/>
            <person name="Gray M.W."/>
            <person name="Grigoriev I.V."/>
            <person name="Archibald J.M."/>
        </authorList>
    </citation>
    <scope>NUCLEOTIDE SEQUENCE</scope>
    <source>
        <strain evidence="13">CCMP2712</strain>
    </source>
</reference>
<keyword evidence="5 8" id="KW-0472">Membrane</keyword>
<feature type="transmembrane region" description="Helical" evidence="8">
    <location>
        <begin position="374"/>
        <end position="393"/>
    </location>
</feature>
<feature type="compositionally biased region" description="Basic and acidic residues" evidence="7">
    <location>
        <begin position="1"/>
        <end position="16"/>
    </location>
</feature>
<reference evidence="12" key="3">
    <citation type="submission" date="2016-03" db="UniProtKB">
        <authorList>
            <consortium name="EnsemblProtists"/>
        </authorList>
    </citation>
    <scope>IDENTIFICATION</scope>
</reference>
<feature type="transmembrane region" description="Helical" evidence="8">
    <location>
        <begin position="597"/>
        <end position="617"/>
    </location>
</feature>
<dbReference type="OMA" id="INSKPKW"/>
<dbReference type="RefSeq" id="XP_005842519.1">
    <property type="nucleotide sequence ID" value="XM_005842462.1"/>
</dbReference>
<feature type="transmembrane region" description="Helical" evidence="8">
    <location>
        <begin position="341"/>
        <end position="362"/>
    </location>
</feature>
<evidence type="ECO:0000256" key="7">
    <source>
        <dbReference type="SAM" id="MobiDB-lite"/>
    </source>
</evidence>
<evidence type="ECO:0000256" key="8">
    <source>
        <dbReference type="SAM" id="Phobius"/>
    </source>
</evidence>
<dbReference type="PANTHER" id="PTHR12308:SF73">
    <property type="entry name" value="ANOCTAMIN"/>
    <property type="match status" value="1"/>
</dbReference>
<evidence type="ECO:0000256" key="4">
    <source>
        <dbReference type="ARBA" id="ARBA00022989"/>
    </source>
</evidence>
<evidence type="ECO:0000313" key="13">
    <source>
        <dbReference type="Proteomes" id="UP000011087"/>
    </source>
</evidence>
<dbReference type="KEGG" id="gtt:GUITHDRAFT_131712"/>
<feature type="transmembrane region" description="Helical" evidence="8">
    <location>
        <begin position="258"/>
        <end position="275"/>
    </location>
</feature>
<proteinExistence type="predicted"/>
<dbReference type="GO" id="GO:0046983">
    <property type="term" value="F:protein dimerization activity"/>
    <property type="evidence" value="ECO:0007669"/>
    <property type="project" value="InterPro"/>
</dbReference>
<keyword evidence="6" id="KW-0325">Glycoprotein</keyword>
<dbReference type="EMBL" id="JH992965">
    <property type="protein sequence ID" value="EKX55539.1"/>
    <property type="molecule type" value="Genomic_DNA"/>
</dbReference>
<evidence type="ECO:0000259" key="10">
    <source>
        <dbReference type="Pfam" id="PF16178"/>
    </source>
</evidence>
<keyword evidence="3 8" id="KW-0812">Transmembrane</keyword>
<evidence type="ECO:0000256" key="5">
    <source>
        <dbReference type="ARBA" id="ARBA00023136"/>
    </source>
</evidence>
<evidence type="ECO:0000256" key="2">
    <source>
        <dbReference type="ARBA" id="ARBA00022475"/>
    </source>
</evidence>
<dbReference type="GO" id="GO:0005886">
    <property type="term" value="C:plasma membrane"/>
    <property type="evidence" value="ECO:0007669"/>
    <property type="project" value="UniProtKB-SubCell"/>
</dbReference>
<dbReference type="Pfam" id="PF16178">
    <property type="entry name" value="Anoct_dimer"/>
    <property type="match status" value="1"/>
</dbReference>
<dbReference type="Pfam" id="PF04547">
    <property type="entry name" value="Anoctamin"/>
    <property type="match status" value="1"/>
</dbReference>
<dbReference type="InterPro" id="IPR049452">
    <property type="entry name" value="Anoctamin_TM"/>
</dbReference>
<dbReference type="PANTHER" id="PTHR12308">
    <property type="entry name" value="ANOCTAMIN"/>
    <property type="match status" value="1"/>
</dbReference>
<dbReference type="HOGENOM" id="CLU_401973_0_0_1"/>
<dbReference type="AlphaFoldDB" id="L1K4K4"/>
<feature type="transmembrane region" description="Helical" evidence="8">
    <location>
        <begin position="474"/>
        <end position="497"/>
    </location>
</feature>
<feature type="domain" description="Anoctamin transmembrane" evidence="9">
    <location>
        <begin position="206"/>
        <end position="657"/>
    </location>
</feature>
<keyword evidence="2" id="KW-1003">Cell membrane</keyword>
<dbReference type="PaxDb" id="55529-EKX55539"/>
<dbReference type="EnsemblProtists" id="EKX55539">
    <property type="protein sequence ID" value="EKX55539"/>
    <property type="gene ID" value="GUITHDRAFT_131712"/>
</dbReference>
<dbReference type="InterPro" id="IPR007632">
    <property type="entry name" value="Anoctamin"/>
</dbReference>
<reference evidence="11 13" key="1">
    <citation type="journal article" date="2012" name="Nature">
        <title>Algal genomes reveal evolutionary mosaicism and the fate of nucleomorphs.</title>
        <authorList>
            <consortium name="DOE Joint Genome Institute"/>
            <person name="Curtis B.A."/>
            <person name="Tanifuji G."/>
            <person name="Burki F."/>
            <person name="Gruber A."/>
            <person name="Irimia M."/>
            <person name="Maruyama S."/>
            <person name="Arias M.C."/>
            <person name="Ball S.G."/>
            <person name="Gile G.H."/>
            <person name="Hirakawa Y."/>
            <person name="Hopkins J.F."/>
            <person name="Kuo A."/>
            <person name="Rensing S.A."/>
            <person name="Schmutz J."/>
            <person name="Symeonidi A."/>
            <person name="Elias M."/>
            <person name="Eveleigh R.J."/>
            <person name="Herman E.K."/>
            <person name="Klute M.J."/>
            <person name="Nakayama T."/>
            <person name="Obornik M."/>
            <person name="Reyes-Prieto A."/>
            <person name="Armbrust E.V."/>
            <person name="Aves S.J."/>
            <person name="Beiko R.G."/>
            <person name="Coutinho P."/>
            <person name="Dacks J.B."/>
            <person name="Durnford D.G."/>
            <person name="Fast N.M."/>
            <person name="Green B.R."/>
            <person name="Grisdale C.J."/>
            <person name="Hempel F."/>
            <person name="Henrissat B."/>
            <person name="Hoppner M.P."/>
            <person name="Ishida K."/>
            <person name="Kim E."/>
            <person name="Koreny L."/>
            <person name="Kroth P.G."/>
            <person name="Liu Y."/>
            <person name="Malik S.B."/>
            <person name="Maier U.G."/>
            <person name="McRose D."/>
            <person name="Mock T."/>
            <person name="Neilson J.A."/>
            <person name="Onodera N.T."/>
            <person name="Poole A.M."/>
            <person name="Pritham E.J."/>
            <person name="Richards T.A."/>
            <person name="Rocap G."/>
            <person name="Roy S.W."/>
            <person name="Sarai C."/>
            <person name="Schaack S."/>
            <person name="Shirato S."/>
            <person name="Slamovits C.H."/>
            <person name="Spencer D.F."/>
            <person name="Suzuki S."/>
            <person name="Worden A.Z."/>
            <person name="Zauner S."/>
            <person name="Barry K."/>
            <person name="Bell C."/>
            <person name="Bharti A.K."/>
            <person name="Crow J.A."/>
            <person name="Grimwood J."/>
            <person name="Kramer R."/>
            <person name="Lindquist E."/>
            <person name="Lucas S."/>
            <person name="Salamov A."/>
            <person name="McFadden G.I."/>
            <person name="Lane C.E."/>
            <person name="Keeling P.J."/>
            <person name="Gray M.W."/>
            <person name="Grigoriev I.V."/>
            <person name="Archibald J.M."/>
        </authorList>
    </citation>
    <scope>NUCLEOTIDE SEQUENCE</scope>
    <source>
        <strain evidence="11 13">CCMP2712</strain>
    </source>
</reference>
<feature type="domain" description="Anoctamin dimerisation" evidence="10">
    <location>
        <begin position="49"/>
        <end position="121"/>
    </location>
</feature>
<keyword evidence="4 8" id="KW-1133">Transmembrane helix</keyword>
<dbReference type="OrthoDB" id="296386at2759"/>
<dbReference type="Proteomes" id="UP000011087">
    <property type="component" value="Unassembled WGS sequence"/>
</dbReference>
<feature type="transmembrane region" description="Helical" evidence="8">
    <location>
        <begin position="437"/>
        <end position="454"/>
    </location>
</feature>
<protein>
    <recommendedName>
        <fullName evidence="14">Anoctamin dimerisation domain-containing protein</fullName>
    </recommendedName>
</protein>
<dbReference type="InterPro" id="IPR032394">
    <property type="entry name" value="Anoct_dimer"/>
</dbReference>
<organism evidence="11">
    <name type="scientific">Guillardia theta (strain CCMP2712)</name>
    <name type="common">Cryptophyte</name>
    <dbReference type="NCBI Taxonomy" id="905079"/>
    <lineage>
        <taxon>Eukaryota</taxon>
        <taxon>Cryptophyceae</taxon>
        <taxon>Pyrenomonadales</taxon>
        <taxon>Geminigeraceae</taxon>
        <taxon>Guillardia</taxon>
    </lineage>
</organism>
<evidence type="ECO:0000256" key="3">
    <source>
        <dbReference type="ARBA" id="ARBA00022692"/>
    </source>
</evidence>
<feature type="transmembrane region" description="Helical" evidence="8">
    <location>
        <begin position="214"/>
        <end position="238"/>
    </location>
</feature>